<protein>
    <submittedName>
        <fullName evidence="2">Uncharacterized protein</fullName>
    </submittedName>
</protein>
<feature type="region of interest" description="Disordered" evidence="1">
    <location>
        <begin position="59"/>
        <end position="118"/>
    </location>
</feature>
<gene>
    <name evidence="2" type="ORF">QLX08_002587</name>
</gene>
<sequence>MDVGEIGTNDHRRNNRGRWRSISGFDESAERPISRRSTIKKEWRLARALKIFKIVCQAELQPRSGPPLPPRSPANGVTERVAQRGERAEEERADEDGYGGDEDDDDDVDDDPRHMCRT</sequence>
<dbReference type="EMBL" id="JAWNGG020000035">
    <property type="protein sequence ID" value="KAK9306979.1"/>
    <property type="molecule type" value="Genomic_DNA"/>
</dbReference>
<feature type="compositionally biased region" description="Basic and acidic residues" evidence="1">
    <location>
        <begin position="81"/>
        <end position="90"/>
    </location>
</feature>
<comment type="caution">
    <text evidence="2">The sequence shown here is derived from an EMBL/GenBank/DDBJ whole genome shotgun (WGS) entry which is preliminary data.</text>
</comment>
<evidence type="ECO:0000313" key="2">
    <source>
        <dbReference type="EMBL" id="KAK9306979.1"/>
    </source>
</evidence>
<accession>A0AAW1AAF6</accession>
<feature type="compositionally biased region" description="Acidic residues" evidence="1">
    <location>
        <begin position="91"/>
        <end position="110"/>
    </location>
</feature>
<name>A0AAW1AAF6_9HYME</name>
<evidence type="ECO:0000256" key="1">
    <source>
        <dbReference type="SAM" id="MobiDB-lite"/>
    </source>
</evidence>
<keyword evidence="3" id="KW-1185">Reference proteome</keyword>
<organism evidence="2 3">
    <name type="scientific">Tetragonisca angustula</name>
    <dbReference type="NCBI Taxonomy" id="166442"/>
    <lineage>
        <taxon>Eukaryota</taxon>
        <taxon>Metazoa</taxon>
        <taxon>Ecdysozoa</taxon>
        <taxon>Arthropoda</taxon>
        <taxon>Hexapoda</taxon>
        <taxon>Insecta</taxon>
        <taxon>Pterygota</taxon>
        <taxon>Neoptera</taxon>
        <taxon>Endopterygota</taxon>
        <taxon>Hymenoptera</taxon>
        <taxon>Apocrita</taxon>
        <taxon>Aculeata</taxon>
        <taxon>Apoidea</taxon>
        <taxon>Anthophila</taxon>
        <taxon>Apidae</taxon>
        <taxon>Tetragonisca</taxon>
    </lineage>
</organism>
<feature type="compositionally biased region" description="Basic and acidic residues" evidence="1">
    <location>
        <begin position="28"/>
        <end position="37"/>
    </location>
</feature>
<feature type="region of interest" description="Disordered" evidence="1">
    <location>
        <begin position="1"/>
        <end position="37"/>
    </location>
</feature>
<dbReference type="AlphaFoldDB" id="A0AAW1AAF6"/>
<dbReference type="Proteomes" id="UP001432146">
    <property type="component" value="Unassembled WGS sequence"/>
</dbReference>
<reference evidence="2 3" key="1">
    <citation type="submission" date="2024-05" db="EMBL/GenBank/DDBJ databases">
        <title>The nuclear and mitochondrial genome assemblies of Tetragonisca angustula (Apidae: Meliponini), a tiny yet remarkable pollinator in the Neotropics.</title>
        <authorList>
            <person name="Ferrari R."/>
            <person name="Ricardo P.C."/>
            <person name="Dias F.C."/>
            <person name="Araujo N.S."/>
            <person name="Soares D.O."/>
            <person name="Zhou Q.-S."/>
            <person name="Zhu C.-D."/>
            <person name="Coutinho L."/>
            <person name="Airas M.C."/>
            <person name="Batista T.M."/>
        </authorList>
    </citation>
    <scope>NUCLEOTIDE SEQUENCE [LARGE SCALE GENOMIC DNA]</scope>
    <source>
        <strain evidence="2">ASF017062</strain>
        <tissue evidence="2">Abdomen</tissue>
    </source>
</reference>
<proteinExistence type="predicted"/>
<evidence type="ECO:0000313" key="3">
    <source>
        <dbReference type="Proteomes" id="UP001432146"/>
    </source>
</evidence>